<dbReference type="AlphaFoldDB" id="A0A2T1KJC0"/>
<dbReference type="InterPro" id="IPR035965">
    <property type="entry name" value="PAS-like_dom_sf"/>
</dbReference>
<comment type="catalytic activity">
    <reaction evidence="3">
        <text>2 GTP = 3',3'-c-di-GMP + 2 diphosphate</text>
        <dbReference type="Rhea" id="RHEA:24898"/>
        <dbReference type="ChEBI" id="CHEBI:33019"/>
        <dbReference type="ChEBI" id="CHEBI:37565"/>
        <dbReference type="ChEBI" id="CHEBI:58805"/>
        <dbReference type="EC" id="2.7.7.65"/>
    </reaction>
</comment>
<proteinExistence type="predicted"/>
<keyword evidence="6" id="KW-1185">Reference proteome</keyword>
<evidence type="ECO:0000256" key="2">
    <source>
        <dbReference type="ARBA" id="ARBA00012528"/>
    </source>
</evidence>
<dbReference type="SUPFAM" id="SSF55073">
    <property type="entry name" value="Nucleotide cyclase"/>
    <property type="match status" value="1"/>
</dbReference>
<accession>A0A2T1KJC0</accession>
<dbReference type="FunFam" id="3.30.70.270:FF:000001">
    <property type="entry name" value="Diguanylate cyclase domain protein"/>
    <property type="match status" value="1"/>
</dbReference>
<evidence type="ECO:0000259" key="4">
    <source>
        <dbReference type="PROSITE" id="PS50887"/>
    </source>
</evidence>
<name>A0A2T1KJC0_9GAMM</name>
<dbReference type="EMBL" id="PXNN01000003">
    <property type="protein sequence ID" value="PSF10219.1"/>
    <property type="molecule type" value="Genomic_DNA"/>
</dbReference>
<comment type="cofactor">
    <cofactor evidence="1">
        <name>Mg(2+)</name>
        <dbReference type="ChEBI" id="CHEBI:18420"/>
    </cofactor>
</comment>
<dbReference type="InterPro" id="IPR029787">
    <property type="entry name" value="Nucleotide_cyclase"/>
</dbReference>
<dbReference type="Pfam" id="PF00990">
    <property type="entry name" value="GGDEF"/>
    <property type="match status" value="1"/>
</dbReference>
<comment type="caution">
    <text evidence="5">The sequence shown here is derived from an EMBL/GenBank/DDBJ whole genome shotgun (WGS) entry which is preliminary data.</text>
</comment>
<dbReference type="PROSITE" id="PS50887">
    <property type="entry name" value="GGDEF"/>
    <property type="match status" value="1"/>
</dbReference>
<dbReference type="InterPro" id="IPR000160">
    <property type="entry name" value="GGDEF_dom"/>
</dbReference>
<dbReference type="GO" id="GO:0052621">
    <property type="term" value="F:diguanylate cyclase activity"/>
    <property type="evidence" value="ECO:0007669"/>
    <property type="project" value="UniProtKB-EC"/>
</dbReference>
<evidence type="ECO:0000313" key="6">
    <source>
        <dbReference type="Proteomes" id="UP000238385"/>
    </source>
</evidence>
<dbReference type="NCBIfam" id="TIGR00254">
    <property type="entry name" value="GGDEF"/>
    <property type="match status" value="1"/>
</dbReference>
<protein>
    <recommendedName>
        <fullName evidence="2">diguanylate cyclase</fullName>
        <ecNumber evidence="2">2.7.7.65</ecNumber>
    </recommendedName>
</protein>
<dbReference type="OrthoDB" id="5620448at2"/>
<dbReference type="Gene3D" id="3.30.450.20">
    <property type="entry name" value="PAS domain"/>
    <property type="match status" value="1"/>
</dbReference>
<dbReference type="InterPro" id="IPR050469">
    <property type="entry name" value="Diguanylate_Cyclase"/>
</dbReference>
<feature type="domain" description="GGDEF" evidence="4">
    <location>
        <begin position="185"/>
        <end position="318"/>
    </location>
</feature>
<dbReference type="InterPro" id="IPR043128">
    <property type="entry name" value="Rev_trsase/Diguanyl_cyclase"/>
</dbReference>
<dbReference type="Gene3D" id="3.30.70.270">
    <property type="match status" value="1"/>
</dbReference>
<gene>
    <name evidence="5" type="ORF">C7H08_01580</name>
</gene>
<sequence>MKQAIHFINLPAQPDPAAAPTPTTAAGLQAVLDNLDALVYVSDFKTHELLYMNAYGRRVWGQPDGRKCWQILQDSEGPCSFCTNHLLADENDKPNPPHVWEFQNQLDQRWYQCRDQAIRWTDGRLVRLEIATDITDRKQMELELHAAHEEARTAALSDELTRLHNRRAFFEFGNPLLSQARRHNHPLALIMMDLDLFKKINDTFGHDAGDEVLRQVSALIRDRIRKSDIVARMGGEEFALLLPETDADQALETTERFLKLLKALTVHHQGHAIRPSASFGITLRAADDQRLEDLLKRADRALYRAKDLGRGQANLEVKNVD</sequence>
<dbReference type="SMART" id="SM00267">
    <property type="entry name" value="GGDEF"/>
    <property type="match status" value="1"/>
</dbReference>
<dbReference type="RefSeq" id="WP_106670006.1">
    <property type="nucleotide sequence ID" value="NZ_BMFE01000001.1"/>
</dbReference>
<dbReference type="CDD" id="cd01949">
    <property type="entry name" value="GGDEF"/>
    <property type="match status" value="1"/>
</dbReference>
<dbReference type="EC" id="2.7.7.65" evidence="2"/>
<organism evidence="5 6">
    <name type="scientific">Marinobacter halophilus</name>
    <dbReference type="NCBI Taxonomy" id="1323740"/>
    <lineage>
        <taxon>Bacteria</taxon>
        <taxon>Pseudomonadati</taxon>
        <taxon>Pseudomonadota</taxon>
        <taxon>Gammaproteobacteria</taxon>
        <taxon>Pseudomonadales</taxon>
        <taxon>Marinobacteraceae</taxon>
        <taxon>Marinobacter</taxon>
    </lineage>
</organism>
<dbReference type="PANTHER" id="PTHR45138">
    <property type="entry name" value="REGULATORY COMPONENTS OF SENSORY TRANSDUCTION SYSTEM"/>
    <property type="match status" value="1"/>
</dbReference>
<dbReference type="SUPFAM" id="SSF55785">
    <property type="entry name" value="PYP-like sensor domain (PAS domain)"/>
    <property type="match status" value="1"/>
</dbReference>
<evidence type="ECO:0000256" key="1">
    <source>
        <dbReference type="ARBA" id="ARBA00001946"/>
    </source>
</evidence>
<reference evidence="5 6" key="1">
    <citation type="submission" date="2018-03" db="EMBL/GenBank/DDBJ databases">
        <title>Marinobacter brunus sp. nov., a marine bacterium of Gamma-proteobacteria isolated from the surface seawater of the South China Sea.</title>
        <authorList>
            <person name="Cheng H."/>
            <person name="Wu Y.-H."/>
            <person name="Xamxidin M."/>
            <person name="Xu X.-W."/>
        </authorList>
    </citation>
    <scope>NUCLEOTIDE SEQUENCE [LARGE SCALE GENOMIC DNA]</scope>
    <source>
        <strain evidence="5 6">JCM 30472</strain>
    </source>
</reference>
<dbReference type="Proteomes" id="UP000238385">
    <property type="component" value="Unassembled WGS sequence"/>
</dbReference>
<evidence type="ECO:0000256" key="3">
    <source>
        <dbReference type="ARBA" id="ARBA00034247"/>
    </source>
</evidence>
<evidence type="ECO:0000313" key="5">
    <source>
        <dbReference type="EMBL" id="PSF10219.1"/>
    </source>
</evidence>
<dbReference type="PANTHER" id="PTHR45138:SF9">
    <property type="entry name" value="DIGUANYLATE CYCLASE DGCM-RELATED"/>
    <property type="match status" value="1"/>
</dbReference>